<name>A0ACC0M7L2_RHOML</name>
<dbReference type="EMBL" id="CM046397">
    <property type="protein sequence ID" value="KAI8536945.1"/>
    <property type="molecule type" value="Genomic_DNA"/>
</dbReference>
<dbReference type="Proteomes" id="UP001062846">
    <property type="component" value="Chromosome 10"/>
</dbReference>
<sequence>MMLKMGQLGLRCVVKVPKKTPDYDPTMARARGSPLLSRELHSQSTSLEIDQHIPAAN</sequence>
<comment type="caution">
    <text evidence="1">The sequence shown here is derived from an EMBL/GenBank/DDBJ whole genome shotgun (WGS) entry which is preliminary data.</text>
</comment>
<organism evidence="1 2">
    <name type="scientific">Rhododendron molle</name>
    <name type="common">Chinese azalea</name>
    <name type="synonym">Azalea mollis</name>
    <dbReference type="NCBI Taxonomy" id="49168"/>
    <lineage>
        <taxon>Eukaryota</taxon>
        <taxon>Viridiplantae</taxon>
        <taxon>Streptophyta</taxon>
        <taxon>Embryophyta</taxon>
        <taxon>Tracheophyta</taxon>
        <taxon>Spermatophyta</taxon>
        <taxon>Magnoliopsida</taxon>
        <taxon>eudicotyledons</taxon>
        <taxon>Gunneridae</taxon>
        <taxon>Pentapetalae</taxon>
        <taxon>asterids</taxon>
        <taxon>Ericales</taxon>
        <taxon>Ericaceae</taxon>
        <taxon>Ericoideae</taxon>
        <taxon>Rhodoreae</taxon>
        <taxon>Rhododendron</taxon>
    </lineage>
</organism>
<protein>
    <submittedName>
        <fullName evidence="1">Uncharacterized protein</fullName>
    </submittedName>
</protein>
<evidence type="ECO:0000313" key="2">
    <source>
        <dbReference type="Proteomes" id="UP001062846"/>
    </source>
</evidence>
<reference evidence="1" key="1">
    <citation type="submission" date="2022-02" db="EMBL/GenBank/DDBJ databases">
        <title>Plant Genome Project.</title>
        <authorList>
            <person name="Zhang R.-G."/>
        </authorList>
    </citation>
    <scope>NUCLEOTIDE SEQUENCE</scope>
    <source>
        <strain evidence="1">AT1</strain>
    </source>
</reference>
<accession>A0ACC0M7L2</accession>
<gene>
    <name evidence="1" type="ORF">RHMOL_Rhmol10G0296300</name>
</gene>
<keyword evidence="2" id="KW-1185">Reference proteome</keyword>
<proteinExistence type="predicted"/>
<evidence type="ECO:0000313" key="1">
    <source>
        <dbReference type="EMBL" id="KAI8536945.1"/>
    </source>
</evidence>